<protein>
    <submittedName>
        <fullName evidence="1">Uncharacterized protein</fullName>
    </submittedName>
</protein>
<dbReference type="AlphaFoldDB" id="A0A974CZM1"/>
<accession>A0A974CZM1</accession>
<dbReference type="EMBL" id="CM004474">
    <property type="protein sequence ID" value="OCT81585.1"/>
    <property type="molecule type" value="Genomic_DNA"/>
</dbReference>
<name>A0A974CZM1_XENLA</name>
<gene>
    <name evidence="1" type="ORF">XELAEV_18028408mg</name>
</gene>
<dbReference type="Proteomes" id="UP000694892">
    <property type="component" value="Chromosome 5L"/>
</dbReference>
<evidence type="ECO:0000313" key="2">
    <source>
        <dbReference type="Proteomes" id="UP000694892"/>
    </source>
</evidence>
<evidence type="ECO:0000313" key="1">
    <source>
        <dbReference type="EMBL" id="OCT81585.1"/>
    </source>
</evidence>
<organism evidence="1 2">
    <name type="scientific">Xenopus laevis</name>
    <name type="common">African clawed frog</name>
    <dbReference type="NCBI Taxonomy" id="8355"/>
    <lineage>
        <taxon>Eukaryota</taxon>
        <taxon>Metazoa</taxon>
        <taxon>Chordata</taxon>
        <taxon>Craniata</taxon>
        <taxon>Vertebrata</taxon>
        <taxon>Euteleostomi</taxon>
        <taxon>Amphibia</taxon>
        <taxon>Batrachia</taxon>
        <taxon>Anura</taxon>
        <taxon>Pipoidea</taxon>
        <taxon>Pipidae</taxon>
        <taxon>Xenopodinae</taxon>
        <taxon>Xenopus</taxon>
        <taxon>Xenopus</taxon>
    </lineage>
</organism>
<reference evidence="2" key="1">
    <citation type="journal article" date="2016" name="Nature">
        <title>Genome evolution in the allotetraploid frog Xenopus laevis.</title>
        <authorList>
            <person name="Session A.M."/>
            <person name="Uno Y."/>
            <person name="Kwon T."/>
            <person name="Chapman J.A."/>
            <person name="Toyoda A."/>
            <person name="Takahashi S."/>
            <person name="Fukui A."/>
            <person name="Hikosaka A."/>
            <person name="Suzuki A."/>
            <person name="Kondo M."/>
            <person name="van Heeringen S.J."/>
            <person name="Quigley I."/>
            <person name="Heinz S."/>
            <person name="Ogino H."/>
            <person name="Ochi H."/>
            <person name="Hellsten U."/>
            <person name="Lyons J.B."/>
            <person name="Simakov O."/>
            <person name="Putnam N."/>
            <person name="Stites J."/>
            <person name="Kuroki Y."/>
            <person name="Tanaka T."/>
            <person name="Michiue T."/>
            <person name="Watanabe M."/>
            <person name="Bogdanovic O."/>
            <person name="Lister R."/>
            <person name="Georgiou G."/>
            <person name="Paranjpe S.S."/>
            <person name="van Kruijsbergen I."/>
            <person name="Shu S."/>
            <person name="Carlson J."/>
            <person name="Kinoshita T."/>
            <person name="Ohta Y."/>
            <person name="Mawaribuchi S."/>
            <person name="Jenkins J."/>
            <person name="Grimwood J."/>
            <person name="Schmutz J."/>
            <person name="Mitros T."/>
            <person name="Mozaffari S.V."/>
            <person name="Suzuki Y."/>
            <person name="Haramoto Y."/>
            <person name="Yamamoto T.S."/>
            <person name="Takagi C."/>
            <person name="Heald R."/>
            <person name="Miller K."/>
            <person name="Haudenschild C."/>
            <person name="Kitzman J."/>
            <person name="Nakayama T."/>
            <person name="Izutsu Y."/>
            <person name="Robert J."/>
            <person name="Fortriede J."/>
            <person name="Burns K."/>
            <person name="Lotay V."/>
            <person name="Karimi K."/>
            <person name="Yasuoka Y."/>
            <person name="Dichmann D.S."/>
            <person name="Flajnik M.F."/>
            <person name="Houston D.W."/>
            <person name="Shendure J."/>
            <person name="DuPasquier L."/>
            <person name="Vize P.D."/>
            <person name="Zorn A.M."/>
            <person name="Ito M."/>
            <person name="Marcotte E.M."/>
            <person name="Wallingford J.B."/>
            <person name="Ito Y."/>
            <person name="Asashima M."/>
            <person name="Ueno N."/>
            <person name="Matsuda Y."/>
            <person name="Veenstra G.J."/>
            <person name="Fujiyama A."/>
            <person name="Harland R.M."/>
            <person name="Taira M."/>
            <person name="Rokhsar D.S."/>
        </authorList>
    </citation>
    <scope>NUCLEOTIDE SEQUENCE [LARGE SCALE GENOMIC DNA]</scope>
    <source>
        <strain evidence="2">J</strain>
    </source>
</reference>
<proteinExistence type="predicted"/>
<sequence length="68" mass="8001">MHQSNIWLQMSEQTLDHVYSTPSLKGLIKPRFQQIVAWKILTFLDKKHALICKGRSLRVEAEVRQILK</sequence>